<keyword evidence="5" id="KW-0547">Nucleotide-binding</keyword>
<keyword evidence="6" id="KW-0418">Kinase</keyword>
<evidence type="ECO:0000259" key="10">
    <source>
        <dbReference type="Pfam" id="PF02518"/>
    </source>
</evidence>
<dbReference type="PANTHER" id="PTHR24421">
    <property type="entry name" value="NITRATE/NITRITE SENSOR PROTEIN NARX-RELATED"/>
    <property type="match status" value="1"/>
</dbReference>
<feature type="domain" description="Signal transduction histidine kinase subgroup 3 dimerisation and phosphoacceptor" evidence="11">
    <location>
        <begin position="188"/>
        <end position="252"/>
    </location>
</feature>
<feature type="transmembrane region" description="Helical" evidence="9">
    <location>
        <begin position="123"/>
        <end position="142"/>
    </location>
</feature>
<dbReference type="InterPro" id="IPR003594">
    <property type="entry name" value="HATPase_dom"/>
</dbReference>
<dbReference type="GO" id="GO:0005524">
    <property type="term" value="F:ATP binding"/>
    <property type="evidence" value="ECO:0007669"/>
    <property type="project" value="UniProtKB-KW"/>
</dbReference>
<evidence type="ECO:0000313" key="13">
    <source>
        <dbReference type="Proteomes" id="UP000650628"/>
    </source>
</evidence>
<protein>
    <recommendedName>
        <fullName evidence="2">histidine kinase</fullName>
        <ecNumber evidence="2">2.7.13.3</ecNumber>
    </recommendedName>
</protein>
<evidence type="ECO:0000256" key="5">
    <source>
        <dbReference type="ARBA" id="ARBA00022741"/>
    </source>
</evidence>
<proteinExistence type="predicted"/>
<dbReference type="RefSeq" id="WP_203954106.1">
    <property type="nucleotide sequence ID" value="NZ_BOOO01000017.1"/>
</dbReference>
<evidence type="ECO:0000256" key="6">
    <source>
        <dbReference type="ARBA" id="ARBA00022777"/>
    </source>
</evidence>
<keyword evidence="8" id="KW-0902">Two-component regulatory system</keyword>
<dbReference type="InterPro" id="IPR036890">
    <property type="entry name" value="HATPase_C_sf"/>
</dbReference>
<organism evidence="12 13">
    <name type="scientific">Planotetraspora mira</name>
    <dbReference type="NCBI Taxonomy" id="58121"/>
    <lineage>
        <taxon>Bacteria</taxon>
        <taxon>Bacillati</taxon>
        <taxon>Actinomycetota</taxon>
        <taxon>Actinomycetes</taxon>
        <taxon>Streptosporangiales</taxon>
        <taxon>Streptosporangiaceae</taxon>
        <taxon>Planotetraspora</taxon>
    </lineage>
</organism>
<evidence type="ECO:0000256" key="4">
    <source>
        <dbReference type="ARBA" id="ARBA00022679"/>
    </source>
</evidence>
<sequence>MMTPQLRRWWFRLGQLAGLAVMAVLGIIDIRFGLIRPYGSLDLLLSLERVVLALATVMVWMPAHRQGSRRLPKLALLLAAGSILVTLGTVVAGGGPLGTWGLAESCGLLGGLYVVARRGAAGWAVTAALATGVAVILLPLRAVTDSTYIIAGLGLALGAAAAAAAGTYLRFLDQGREQALAAVRSEQRAEFARELHDFIAHHVTGIVVQAQGARFVAEQDPQRVILALEQIEHAGAETMNSMRRMVGMLRDPDAPPNAPLTPLAGLADLDSLLAGFNGSAPPVARLHADGGLDGIPVEVSTTAYRVVMEALTNTRRHATGARSVDVRIRRGPEWLLIQVTDDGAAPRATAARGQHRYGLIGLAERVRTLGGRIDAGPGIDGGWVVDAALPLNQEVAR</sequence>
<name>A0A8J3X723_9ACTN</name>
<dbReference type="CDD" id="cd16917">
    <property type="entry name" value="HATPase_UhpB-NarQ-NarX-like"/>
    <property type="match status" value="1"/>
</dbReference>
<dbReference type="GO" id="GO:0000155">
    <property type="term" value="F:phosphorelay sensor kinase activity"/>
    <property type="evidence" value="ECO:0007669"/>
    <property type="project" value="InterPro"/>
</dbReference>
<evidence type="ECO:0000256" key="8">
    <source>
        <dbReference type="ARBA" id="ARBA00023012"/>
    </source>
</evidence>
<keyword evidence="3" id="KW-0597">Phosphoprotein</keyword>
<dbReference type="InterPro" id="IPR011712">
    <property type="entry name" value="Sig_transdc_His_kin_sub3_dim/P"/>
</dbReference>
<feature type="transmembrane region" description="Helical" evidence="9">
    <location>
        <begin position="74"/>
        <end position="91"/>
    </location>
</feature>
<dbReference type="PANTHER" id="PTHR24421:SF10">
    <property type="entry name" value="NITRATE_NITRITE SENSOR PROTEIN NARQ"/>
    <property type="match status" value="1"/>
</dbReference>
<evidence type="ECO:0000256" key="1">
    <source>
        <dbReference type="ARBA" id="ARBA00000085"/>
    </source>
</evidence>
<dbReference type="Gene3D" id="3.30.565.10">
    <property type="entry name" value="Histidine kinase-like ATPase, C-terminal domain"/>
    <property type="match status" value="1"/>
</dbReference>
<evidence type="ECO:0000313" key="12">
    <source>
        <dbReference type="EMBL" id="GII30140.1"/>
    </source>
</evidence>
<comment type="caution">
    <text evidence="12">The sequence shown here is derived from an EMBL/GenBank/DDBJ whole genome shotgun (WGS) entry which is preliminary data.</text>
</comment>
<dbReference type="Pfam" id="PF07730">
    <property type="entry name" value="HisKA_3"/>
    <property type="match status" value="1"/>
</dbReference>
<dbReference type="GO" id="GO:0016020">
    <property type="term" value="C:membrane"/>
    <property type="evidence" value="ECO:0007669"/>
    <property type="project" value="InterPro"/>
</dbReference>
<evidence type="ECO:0000256" key="2">
    <source>
        <dbReference type="ARBA" id="ARBA00012438"/>
    </source>
</evidence>
<keyword evidence="9" id="KW-0472">Membrane</keyword>
<feature type="transmembrane region" description="Helical" evidence="9">
    <location>
        <begin position="9"/>
        <end position="28"/>
    </location>
</feature>
<keyword evidence="9" id="KW-0812">Transmembrane</keyword>
<reference evidence="12 13" key="1">
    <citation type="submission" date="2021-01" db="EMBL/GenBank/DDBJ databases">
        <title>Whole genome shotgun sequence of Planotetraspora mira NBRC 15435.</title>
        <authorList>
            <person name="Komaki H."/>
            <person name="Tamura T."/>
        </authorList>
    </citation>
    <scope>NUCLEOTIDE SEQUENCE [LARGE SCALE GENOMIC DNA]</scope>
    <source>
        <strain evidence="12 13">NBRC 15435</strain>
    </source>
</reference>
<dbReference type="SUPFAM" id="SSF55874">
    <property type="entry name" value="ATPase domain of HSP90 chaperone/DNA topoisomerase II/histidine kinase"/>
    <property type="match status" value="1"/>
</dbReference>
<evidence type="ECO:0000256" key="9">
    <source>
        <dbReference type="SAM" id="Phobius"/>
    </source>
</evidence>
<dbReference type="GO" id="GO:0046983">
    <property type="term" value="F:protein dimerization activity"/>
    <property type="evidence" value="ECO:0007669"/>
    <property type="project" value="InterPro"/>
</dbReference>
<keyword evidence="9" id="KW-1133">Transmembrane helix</keyword>
<dbReference type="AlphaFoldDB" id="A0A8J3X723"/>
<dbReference type="Proteomes" id="UP000650628">
    <property type="component" value="Unassembled WGS sequence"/>
</dbReference>
<keyword evidence="4" id="KW-0808">Transferase</keyword>
<dbReference type="Pfam" id="PF02518">
    <property type="entry name" value="HATPase_c"/>
    <property type="match status" value="1"/>
</dbReference>
<dbReference type="Gene3D" id="1.20.5.1930">
    <property type="match status" value="1"/>
</dbReference>
<evidence type="ECO:0000256" key="7">
    <source>
        <dbReference type="ARBA" id="ARBA00022840"/>
    </source>
</evidence>
<keyword evidence="13" id="KW-1185">Reference proteome</keyword>
<evidence type="ECO:0000259" key="11">
    <source>
        <dbReference type="Pfam" id="PF07730"/>
    </source>
</evidence>
<dbReference type="EC" id="2.7.13.3" evidence="2"/>
<feature type="domain" description="Histidine kinase/HSP90-like ATPase" evidence="10">
    <location>
        <begin position="301"/>
        <end position="392"/>
    </location>
</feature>
<evidence type="ECO:0000256" key="3">
    <source>
        <dbReference type="ARBA" id="ARBA00022553"/>
    </source>
</evidence>
<keyword evidence="7" id="KW-0067">ATP-binding</keyword>
<accession>A0A8J3X723</accession>
<feature type="transmembrane region" description="Helical" evidence="9">
    <location>
        <begin position="43"/>
        <end position="62"/>
    </location>
</feature>
<comment type="catalytic activity">
    <reaction evidence="1">
        <text>ATP + protein L-histidine = ADP + protein N-phospho-L-histidine.</text>
        <dbReference type="EC" id="2.7.13.3"/>
    </reaction>
</comment>
<dbReference type="InterPro" id="IPR050482">
    <property type="entry name" value="Sensor_HK_TwoCompSys"/>
</dbReference>
<gene>
    <name evidence="12" type="ORF">Pmi06nite_35820</name>
</gene>
<dbReference type="EMBL" id="BOOO01000017">
    <property type="protein sequence ID" value="GII30140.1"/>
    <property type="molecule type" value="Genomic_DNA"/>
</dbReference>
<feature type="transmembrane region" description="Helical" evidence="9">
    <location>
        <begin position="148"/>
        <end position="169"/>
    </location>
</feature>